<evidence type="ECO:0000313" key="1">
    <source>
        <dbReference type="EMBL" id="KUG28265.1"/>
    </source>
</evidence>
<proteinExistence type="predicted"/>
<organism evidence="1">
    <name type="scientific">hydrocarbon metagenome</name>
    <dbReference type="NCBI Taxonomy" id="938273"/>
    <lineage>
        <taxon>unclassified sequences</taxon>
        <taxon>metagenomes</taxon>
        <taxon>ecological metagenomes</taxon>
    </lineage>
</organism>
<name>A0A0W8G5C7_9ZZZZ</name>
<gene>
    <name evidence="1" type="ORF">ASZ90_001867</name>
</gene>
<dbReference type="EMBL" id="LNQE01000240">
    <property type="protein sequence ID" value="KUG28265.1"/>
    <property type="molecule type" value="Genomic_DNA"/>
</dbReference>
<sequence>MKSDMLGFCDMGCRYASWPEAEGMDGSGSCRTFVALYCSLKDRPVHKNMPCRDRRERAADDAPRHDEV</sequence>
<protein>
    <submittedName>
        <fullName evidence="1">Uncharacterized protein</fullName>
    </submittedName>
</protein>
<dbReference type="AlphaFoldDB" id="A0A0W8G5C7"/>
<reference evidence="1" key="1">
    <citation type="journal article" date="2015" name="Proc. Natl. Acad. Sci. U.S.A.">
        <title>Networks of energetic and metabolic interactions define dynamics in microbial communities.</title>
        <authorList>
            <person name="Embree M."/>
            <person name="Liu J.K."/>
            <person name="Al-Bassam M.M."/>
            <person name="Zengler K."/>
        </authorList>
    </citation>
    <scope>NUCLEOTIDE SEQUENCE</scope>
</reference>
<comment type="caution">
    <text evidence="1">The sequence shown here is derived from an EMBL/GenBank/DDBJ whole genome shotgun (WGS) entry which is preliminary data.</text>
</comment>
<accession>A0A0W8G5C7</accession>